<organism evidence="1 2">
    <name type="scientific">Vibrio natriegens NBRC 15636 = ATCC 14048 = DSM 759</name>
    <dbReference type="NCBI Taxonomy" id="1219067"/>
    <lineage>
        <taxon>Bacteria</taxon>
        <taxon>Pseudomonadati</taxon>
        <taxon>Pseudomonadota</taxon>
        <taxon>Gammaproteobacteria</taxon>
        <taxon>Vibrionales</taxon>
        <taxon>Vibrionaceae</taxon>
        <taxon>Vibrio</taxon>
    </lineage>
</organism>
<dbReference type="InterPro" id="IPR027396">
    <property type="entry name" value="DsrEFH-like"/>
</dbReference>
<protein>
    <submittedName>
        <fullName evidence="1">tRNA 2-thiouridine(34) synthase TusB</fullName>
    </submittedName>
</protein>
<dbReference type="GO" id="GO:0002143">
    <property type="term" value="P:tRNA wobble position uridine thiolation"/>
    <property type="evidence" value="ECO:0007669"/>
    <property type="project" value="InterPro"/>
</dbReference>
<evidence type="ECO:0000313" key="2">
    <source>
        <dbReference type="Proteomes" id="UP000092741"/>
    </source>
</evidence>
<dbReference type="NCBIfam" id="TIGR03011">
    <property type="entry name" value="sulf_tusB_dsrH"/>
    <property type="match status" value="1"/>
</dbReference>
<dbReference type="KEGG" id="vna:PN96_14725"/>
<dbReference type="Pfam" id="PF04077">
    <property type="entry name" value="DsrH"/>
    <property type="match status" value="1"/>
</dbReference>
<dbReference type="RefSeq" id="WP_020336166.1">
    <property type="nucleotide sequence ID" value="NZ_ATFJ01000041.1"/>
</dbReference>
<dbReference type="GO" id="GO:1990228">
    <property type="term" value="C:sulfurtransferase complex"/>
    <property type="evidence" value="ECO:0007669"/>
    <property type="project" value="TreeGrafter"/>
</dbReference>
<dbReference type="SUPFAM" id="SSF75169">
    <property type="entry name" value="DsrEFH-like"/>
    <property type="match status" value="1"/>
</dbReference>
<evidence type="ECO:0000313" key="1">
    <source>
        <dbReference type="EMBL" id="ANQ13680.1"/>
    </source>
</evidence>
<dbReference type="Gene3D" id="3.40.1260.10">
    <property type="entry name" value="DsrEFH-like"/>
    <property type="match status" value="1"/>
</dbReference>
<gene>
    <name evidence="1" type="ORF">BA890_13320</name>
</gene>
<accession>A0AAN0Y480</accession>
<proteinExistence type="predicted"/>
<sequence>MLHIIKTISALEDAVALWSEQDDILLIEDAVYAANPQHQAFHHVKNAAVFALESDIQARGMANRISPSVSVVTYTGFVELTVKQDKSLTWD</sequence>
<dbReference type="GeneID" id="70914078"/>
<dbReference type="PANTHER" id="PTHR37526">
    <property type="entry name" value="PROTEIN TUSB"/>
    <property type="match status" value="1"/>
</dbReference>
<dbReference type="Proteomes" id="UP000092741">
    <property type="component" value="Chromosome 1"/>
</dbReference>
<keyword evidence="2" id="KW-1185">Reference proteome</keyword>
<name>A0AAN0Y480_VIBNA</name>
<dbReference type="InterPro" id="IPR007215">
    <property type="entry name" value="Sulphur_relay_TusB/DsrH"/>
</dbReference>
<dbReference type="PANTHER" id="PTHR37526:SF1">
    <property type="entry name" value="PROTEIN TUSB"/>
    <property type="match status" value="1"/>
</dbReference>
<dbReference type="EMBL" id="CP016345">
    <property type="protein sequence ID" value="ANQ13680.1"/>
    <property type="molecule type" value="Genomic_DNA"/>
</dbReference>
<reference evidence="1 2" key="1">
    <citation type="submission" date="2016-07" db="EMBL/GenBank/DDBJ databases">
        <title>Developing Vibrio natriegens as a novel, fast-growing host for biotechnology.</title>
        <authorList>
            <person name="Weinstock M.T."/>
            <person name="Hesek E.D."/>
            <person name="Wilson C.M."/>
            <person name="Gibson D.G."/>
        </authorList>
    </citation>
    <scope>NUCLEOTIDE SEQUENCE [LARGE SCALE GENOMIC DNA]</scope>
    <source>
        <strain evidence="1 2">ATCC 14048</strain>
    </source>
</reference>
<dbReference type="AlphaFoldDB" id="A0AAN0Y480"/>